<dbReference type="STRING" id="1448320.A0A319D522"/>
<feature type="non-terminal residue" evidence="2">
    <location>
        <position position="1"/>
    </location>
</feature>
<dbReference type="VEuPathDB" id="FungiDB:BO71DRAFT_301478"/>
<dbReference type="EMBL" id="KZ825917">
    <property type="protein sequence ID" value="PYH92384.1"/>
    <property type="molecule type" value="Genomic_DNA"/>
</dbReference>
<gene>
    <name evidence="2" type="ORF">BO71DRAFT_301478</name>
</gene>
<dbReference type="OrthoDB" id="4991875at2759"/>
<organism evidence="2 3">
    <name type="scientific">Aspergillus ellipticus CBS 707.79</name>
    <dbReference type="NCBI Taxonomy" id="1448320"/>
    <lineage>
        <taxon>Eukaryota</taxon>
        <taxon>Fungi</taxon>
        <taxon>Dikarya</taxon>
        <taxon>Ascomycota</taxon>
        <taxon>Pezizomycotina</taxon>
        <taxon>Eurotiomycetes</taxon>
        <taxon>Eurotiomycetidae</taxon>
        <taxon>Eurotiales</taxon>
        <taxon>Aspergillaceae</taxon>
        <taxon>Aspergillus</taxon>
        <taxon>Aspergillus subgen. Circumdati</taxon>
    </lineage>
</organism>
<reference evidence="2 3" key="1">
    <citation type="submission" date="2018-02" db="EMBL/GenBank/DDBJ databases">
        <title>The genomes of Aspergillus section Nigri reveals drivers in fungal speciation.</title>
        <authorList>
            <consortium name="DOE Joint Genome Institute"/>
            <person name="Vesth T.C."/>
            <person name="Nybo J."/>
            <person name="Theobald S."/>
            <person name="Brandl J."/>
            <person name="Frisvad J.C."/>
            <person name="Nielsen K.F."/>
            <person name="Lyhne E.K."/>
            <person name="Kogle M.E."/>
            <person name="Kuo A."/>
            <person name="Riley R."/>
            <person name="Clum A."/>
            <person name="Nolan M."/>
            <person name="Lipzen A."/>
            <person name="Salamov A."/>
            <person name="Henrissat B."/>
            <person name="Wiebenga A."/>
            <person name="De vries R.P."/>
            <person name="Grigoriev I.V."/>
            <person name="Mortensen U.H."/>
            <person name="Andersen M.R."/>
            <person name="Baker S.E."/>
        </authorList>
    </citation>
    <scope>NUCLEOTIDE SEQUENCE [LARGE SCALE GENOMIC DNA]</scope>
    <source>
        <strain evidence="2 3">CBS 707.79</strain>
    </source>
</reference>
<protein>
    <recommendedName>
        <fullName evidence="4">Ig-like domain-containing protein</fullName>
    </recommendedName>
</protein>
<feature type="chain" id="PRO_5016375787" description="Ig-like domain-containing protein" evidence="1">
    <location>
        <begin position="17"/>
        <end position="176"/>
    </location>
</feature>
<feature type="non-terminal residue" evidence="2">
    <location>
        <position position="176"/>
    </location>
</feature>
<evidence type="ECO:0000256" key="1">
    <source>
        <dbReference type="SAM" id="SignalP"/>
    </source>
</evidence>
<name>A0A319D522_9EURO</name>
<dbReference type="AlphaFoldDB" id="A0A319D522"/>
<dbReference type="Proteomes" id="UP000247810">
    <property type="component" value="Unassembled WGS sequence"/>
</dbReference>
<evidence type="ECO:0008006" key="4">
    <source>
        <dbReference type="Google" id="ProtNLM"/>
    </source>
</evidence>
<keyword evidence="1" id="KW-0732">Signal</keyword>
<evidence type="ECO:0000313" key="3">
    <source>
        <dbReference type="Proteomes" id="UP000247810"/>
    </source>
</evidence>
<proteinExistence type="predicted"/>
<keyword evidence="3" id="KW-1185">Reference proteome</keyword>
<sequence length="176" mass="18290">LTLLTLLLTLTPPTHASDKSSSSTTVGILIPDWSVTIPSYASTAASVTAINALETTYLVSCLASAPTSLCHIEHPWTIIQGETTASLTGVYTAWSSGSDAVTATRDLACSFTSRTESVSCTLSYKATGTFDGSSYATSTSTKGKFATDQVEYDQLLVTGGVESFTKPQATKTPGVA</sequence>
<evidence type="ECO:0000313" key="2">
    <source>
        <dbReference type="EMBL" id="PYH92384.1"/>
    </source>
</evidence>
<accession>A0A319D522</accession>
<feature type="signal peptide" evidence="1">
    <location>
        <begin position="1"/>
        <end position="16"/>
    </location>
</feature>